<evidence type="ECO:0000259" key="1">
    <source>
        <dbReference type="Pfam" id="PF04101"/>
    </source>
</evidence>
<reference evidence="2 3" key="1">
    <citation type="submission" date="2023-11" db="EMBL/GenBank/DDBJ databases">
        <title>Winogradskyella pelagius sp. nov., isolated from coastal sediment.</title>
        <authorList>
            <person name="Li F."/>
        </authorList>
    </citation>
    <scope>NUCLEOTIDE SEQUENCE [LARGE SCALE GENOMIC DNA]</scope>
    <source>
        <strain evidence="2 3">KCTC 23502</strain>
    </source>
</reference>
<gene>
    <name evidence="2" type="ORF">SNF14_00755</name>
</gene>
<sequence length="354" mass="40516">MTIPMESENRILVAPLNWGLGHATRSIPIINALIANRFEPVIASDGEALKLLQKEFPQLETFELPSYNITYSKKANSFKLKLIKDSPSLLKTIKREKNVTDSLVRSENISGIISDNRFGVRSKDVPSVFITHQLRVLSGSTTWLSSKLHQNIISKFDECWVPDHLGIKNLSGDLGHLEGYTASIKYLGPLSRFKKQDLPKKYDLLVILSGPEPQRSYLEHKLLDELQFFKGQVCFVKGLIENEKHINTTNHITTYNFMTSPELEKALNESALVLSRSGYTSIMDYAKLEKKAFLIPTPGQFEQEYLAKKFEDELIAPTCKQNEFKVEMLMDIENYSGFKYLQYDLNYKKLFSLF</sequence>
<keyword evidence="3" id="KW-1185">Reference proteome</keyword>
<evidence type="ECO:0000313" key="2">
    <source>
        <dbReference type="EMBL" id="MDY2585851.1"/>
    </source>
</evidence>
<dbReference type="Gene3D" id="3.40.50.2000">
    <property type="entry name" value="Glycogen Phosphorylase B"/>
    <property type="match status" value="1"/>
</dbReference>
<organism evidence="2 3">
    <name type="scientific">Winogradskyella aquimaris</name>
    <dbReference type="NCBI Taxonomy" id="864074"/>
    <lineage>
        <taxon>Bacteria</taxon>
        <taxon>Pseudomonadati</taxon>
        <taxon>Bacteroidota</taxon>
        <taxon>Flavobacteriia</taxon>
        <taxon>Flavobacteriales</taxon>
        <taxon>Flavobacteriaceae</taxon>
        <taxon>Winogradskyella</taxon>
    </lineage>
</organism>
<dbReference type="SUPFAM" id="SSF53756">
    <property type="entry name" value="UDP-Glycosyltransferase/glycogen phosphorylase"/>
    <property type="match status" value="1"/>
</dbReference>
<proteinExistence type="predicted"/>
<protein>
    <submittedName>
        <fullName evidence="2">Glycosyltransferase</fullName>
    </submittedName>
</protein>
<dbReference type="Pfam" id="PF04101">
    <property type="entry name" value="Glyco_tran_28_C"/>
    <property type="match status" value="1"/>
</dbReference>
<dbReference type="InterPro" id="IPR007235">
    <property type="entry name" value="Glyco_trans_28_C"/>
</dbReference>
<accession>A0ABU5EIY6</accession>
<dbReference type="EMBL" id="JAXDAE010000001">
    <property type="protein sequence ID" value="MDY2585851.1"/>
    <property type="molecule type" value="Genomic_DNA"/>
</dbReference>
<feature type="domain" description="Glycosyl transferase family 28 C-terminal" evidence="1">
    <location>
        <begin position="249"/>
        <end position="329"/>
    </location>
</feature>
<name>A0ABU5EIY6_9FLAO</name>
<dbReference type="Proteomes" id="UP001285855">
    <property type="component" value="Unassembled WGS sequence"/>
</dbReference>
<evidence type="ECO:0000313" key="3">
    <source>
        <dbReference type="Proteomes" id="UP001285855"/>
    </source>
</evidence>
<comment type="caution">
    <text evidence="2">The sequence shown here is derived from an EMBL/GenBank/DDBJ whole genome shotgun (WGS) entry which is preliminary data.</text>
</comment>
<dbReference type="RefSeq" id="WP_320554237.1">
    <property type="nucleotide sequence ID" value="NZ_JAXDAE010000001.1"/>
</dbReference>